<evidence type="ECO:0000313" key="9">
    <source>
        <dbReference type="EMBL" id="GEN02777.1"/>
    </source>
</evidence>
<organism evidence="9 11">
    <name type="scientific">Acetobacter indonesiensis</name>
    <dbReference type="NCBI Taxonomy" id="104101"/>
    <lineage>
        <taxon>Bacteria</taxon>
        <taxon>Pseudomonadati</taxon>
        <taxon>Pseudomonadota</taxon>
        <taxon>Alphaproteobacteria</taxon>
        <taxon>Acetobacterales</taxon>
        <taxon>Acetobacteraceae</taxon>
        <taxon>Acetobacter</taxon>
    </lineage>
</organism>
<dbReference type="EMBL" id="BAMW01000045">
    <property type="protein sequence ID" value="GAN63960.1"/>
    <property type="molecule type" value="Genomic_DNA"/>
</dbReference>
<reference evidence="9 11" key="2">
    <citation type="submission" date="2019-07" db="EMBL/GenBank/DDBJ databases">
        <title>Whole genome shotgun sequence of Acetobacter indonesiensis NBRC 16471.</title>
        <authorList>
            <person name="Hosoyama A."/>
            <person name="Uohara A."/>
            <person name="Ohji S."/>
            <person name="Ichikawa N."/>
        </authorList>
    </citation>
    <scope>NUCLEOTIDE SEQUENCE [LARGE SCALE GENOMIC DNA]</scope>
    <source>
        <strain evidence="9 11">NBRC 16471</strain>
    </source>
</reference>
<dbReference type="Proteomes" id="UP000321104">
    <property type="component" value="Unassembled WGS sequence"/>
</dbReference>
<keyword evidence="2" id="KW-0902">Two-component regulatory system</keyword>
<dbReference type="SUPFAM" id="SSF46894">
    <property type="entry name" value="C-terminal effector domain of the bipartite response regulators"/>
    <property type="match status" value="1"/>
</dbReference>
<dbReference type="AlphaFoldDB" id="A0A6N3T5C1"/>
<dbReference type="Proteomes" id="UP000032673">
    <property type="component" value="Unassembled WGS sequence"/>
</dbReference>
<feature type="domain" description="Response regulatory" evidence="6">
    <location>
        <begin position="6"/>
        <end position="123"/>
    </location>
</feature>
<dbReference type="GO" id="GO:0005829">
    <property type="term" value="C:cytosol"/>
    <property type="evidence" value="ECO:0007669"/>
    <property type="project" value="TreeGrafter"/>
</dbReference>
<proteinExistence type="predicted"/>
<keyword evidence="1 4" id="KW-0597">Phosphoprotein</keyword>
<dbReference type="Gene3D" id="3.40.50.2300">
    <property type="match status" value="1"/>
</dbReference>
<dbReference type="InterPro" id="IPR001789">
    <property type="entry name" value="Sig_transdc_resp-reg_receiver"/>
</dbReference>
<dbReference type="Gene3D" id="1.10.10.10">
    <property type="entry name" value="Winged helix-like DNA-binding domain superfamily/Winged helix DNA-binding domain"/>
    <property type="match status" value="1"/>
</dbReference>
<sequence length="239" mass="26831">MTGARPILVVDDDRILRQTLVEQLQLDGEFIVQEASSLAEAREKLKAPDSRFDAILLDVTLPDGDGRDFCAELRKEGLRMPIIMLTGSDDEADIVRGLDAGANDYVAKPFRIAELLARLRAQLRLFENSEDAVFTIGPYTFRPSAKLLQEPQKNRRIRLTEKETAILKFLYRAGTRPVPRQVLLNEVWGYNAAVTTHTLETHIYRLRQKIEPDPANASLLITEGGGYRLNPETTVATAD</sequence>
<dbReference type="GO" id="GO:0000156">
    <property type="term" value="F:phosphorelay response regulator activity"/>
    <property type="evidence" value="ECO:0007669"/>
    <property type="project" value="TreeGrafter"/>
</dbReference>
<evidence type="ECO:0000256" key="1">
    <source>
        <dbReference type="ARBA" id="ARBA00022553"/>
    </source>
</evidence>
<gene>
    <name evidence="8" type="ORF">Abin_047_214</name>
    <name evidence="9" type="ORF">AIN02nite_08020</name>
</gene>
<dbReference type="SMART" id="SM00862">
    <property type="entry name" value="Trans_reg_C"/>
    <property type="match status" value="1"/>
</dbReference>
<evidence type="ECO:0000313" key="8">
    <source>
        <dbReference type="EMBL" id="GAN63960.1"/>
    </source>
</evidence>
<evidence type="ECO:0000256" key="4">
    <source>
        <dbReference type="PROSITE-ProRule" id="PRU00169"/>
    </source>
</evidence>
<dbReference type="InterPro" id="IPR036388">
    <property type="entry name" value="WH-like_DNA-bd_sf"/>
</dbReference>
<dbReference type="RefSeq" id="WP_048846938.1">
    <property type="nucleotide sequence ID" value="NZ_BAMW01000045.1"/>
</dbReference>
<dbReference type="EMBL" id="BJXQ01000003">
    <property type="protein sequence ID" value="GEN02777.1"/>
    <property type="molecule type" value="Genomic_DNA"/>
</dbReference>
<feature type="DNA-binding region" description="OmpR/PhoB-type" evidence="5">
    <location>
        <begin position="131"/>
        <end position="231"/>
    </location>
</feature>
<dbReference type="InterPro" id="IPR016032">
    <property type="entry name" value="Sig_transdc_resp-reg_C-effctor"/>
</dbReference>
<dbReference type="GO" id="GO:0032993">
    <property type="term" value="C:protein-DNA complex"/>
    <property type="evidence" value="ECO:0007669"/>
    <property type="project" value="TreeGrafter"/>
</dbReference>
<dbReference type="CDD" id="cd00383">
    <property type="entry name" value="trans_reg_C"/>
    <property type="match status" value="1"/>
</dbReference>
<feature type="domain" description="OmpR/PhoB-type" evidence="7">
    <location>
        <begin position="131"/>
        <end position="231"/>
    </location>
</feature>
<evidence type="ECO:0000256" key="2">
    <source>
        <dbReference type="ARBA" id="ARBA00023012"/>
    </source>
</evidence>
<dbReference type="PROSITE" id="PS51755">
    <property type="entry name" value="OMPR_PHOB"/>
    <property type="match status" value="1"/>
</dbReference>
<comment type="caution">
    <text evidence="9">The sequence shown here is derived from an EMBL/GenBank/DDBJ whole genome shotgun (WGS) entry which is preliminary data.</text>
</comment>
<dbReference type="Gene3D" id="6.10.250.690">
    <property type="match status" value="1"/>
</dbReference>
<reference evidence="8 10" key="1">
    <citation type="submission" date="2012-11" db="EMBL/GenBank/DDBJ databases">
        <title>Whole genome sequence of Acetobacter indonesiensis 5H-1.</title>
        <authorList>
            <person name="Azuma Y."/>
            <person name="Higashiura N."/>
            <person name="Hirakawa H."/>
            <person name="Matsushita K."/>
        </authorList>
    </citation>
    <scope>NUCLEOTIDE SEQUENCE [LARGE SCALE GENOMIC DNA]</scope>
    <source>
        <strain evidence="8 10">5H-1</strain>
    </source>
</reference>
<dbReference type="PANTHER" id="PTHR48111">
    <property type="entry name" value="REGULATOR OF RPOS"/>
    <property type="match status" value="1"/>
</dbReference>
<dbReference type="PROSITE" id="PS50110">
    <property type="entry name" value="RESPONSE_REGULATORY"/>
    <property type="match status" value="1"/>
</dbReference>
<dbReference type="InterPro" id="IPR001867">
    <property type="entry name" value="OmpR/PhoB-type_DNA-bd"/>
</dbReference>
<evidence type="ECO:0000313" key="11">
    <source>
        <dbReference type="Proteomes" id="UP000321104"/>
    </source>
</evidence>
<protein>
    <submittedName>
        <fullName evidence="9">DNA-binding response regulator</fullName>
    </submittedName>
    <submittedName>
        <fullName evidence="8">Two component transcriptional regulator</fullName>
    </submittedName>
</protein>
<dbReference type="GO" id="GO:0000976">
    <property type="term" value="F:transcription cis-regulatory region binding"/>
    <property type="evidence" value="ECO:0007669"/>
    <property type="project" value="TreeGrafter"/>
</dbReference>
<evidence type="ECO:0000256" key="5">
    <source>
        <dbReference type="PROSITE-ProRule" id="PRU01091"/>
    </source>
</evidence>
<name>A0A6N3T5C1_9PROT</name>
<dbReference type="SMART" id="SM00448">
    <property type="entry name" value="REC"/>
    <property type="match status" value="1"/>
</dbReference>
<dbReference type="InterPro" id="IPR039420">
    <property type="entry name" value="WalR-like"/>
</dbReference>
<dbReference type="GO" id="GO:0006355">
    <property type="term" value="P:regulation of DNA-templated transcription"/>
    <property type="evidence" value="ECO:0007669"/>
    <property type="project" value="InterPro"/>
</dbReference>
<feature type="modified residue" description="4-aspartylphosphate" evidence="4">
    <location>
        <position position="58"/>
    </location>
</feature>
<evidence type="ECO:0000259" key="6">
    <source>
        <dbReference type="PROSITE" id="PS50110"/>
    </source>
</evidence>
<dbReference type="PANTHER" id="PTHR48111:SF40">
    <property type="entry name" value="PHOSPHATE REGULON TRANSCRIPTIONAL REGULATORY PROTEIN PHOB"/>
    <property type="match status" value="1"/>
</dbReference>
<dbReference type="InterPro" id="IPR011006">
    <property type="entry name" value="CheY-like_superfamily"/>
</dbReference>
<evidence type="ECO:0000256" key="3">
    <source>
        <dbReference type="ARBA" id="ARBA00023125"/>
    </source>
</evidence>
<evidence type="ECO:0000259" key="7">
    <source>
        <dbReference type="PROSITE" id="PS51755"/>
    </source>
</evidence>
<dbReference type="Pfam" id="PF00486">
    <property type="entry name" value="Trans_reg_C"/>
    <property type="match status" value="1"/>
</dbReference>
<dbReference type="Pfam" id="PF00072">
    <property type="entry name" value="Response_reg"/>
    <property type="match status" value="1"/>
</dbReference>
<keyword evidence="10" id="KW-1185">Reference proteome</keyword>
<accession>A0A6N3T5C1</accession>
<evidence type="ECO:0000313" key="10">
    <source>
        <dbReference type="Proteomes" id="UP000032673"/>
    </source>
</evidence>
<dbReference type="SUPFAM" id="SSF52172">
    <property type="entry name" value="CheY-like"/>
    <property type="match status" value="1"/>
</dbReference>
<keyword evidence="3 5" id="KW-0238">DNA-binding</keyword>